<keyword evidence="7" id="KW-1185">Reference proteome</keyword>
<dbReference type="InterPro" id="IPR002110">
    <property type="entry name" value="Ankyrin_rpt"/>
</dbReference>
<dbReference type="AlphaFoldDB" id="A0A8I6R8K1"/>
<reference evidence="6" key="1">
    <citation type="submission" date="2022-01" db="UniProtKB">
        <authorList>
            <consortium name="EnsemblMetazoa"/>
        </authorList>
    </citation>
    <scope>IDENTIFICATION</scope>
</reference>
<feature type="compositionally biased region" description="Basic residues" evidence="5">
    <location>
        <begin position="401"/>
        <end position="411"/>
    </location>
</feature>
<keyword evidence="4" id="KW-0175">Coiled coil</keyword>
<feature type="region of interest" description="Disordered" evidence="5">
    <location>
        <begin position="401"/>
        <end position="445"/>
    </location>
</feature>
<dbReference type="OrthoDB" id="424503at2759"/>
<evidence type="ECO:0000256" key="4">
    <source>
        <dbReference type="SAM" id="Coils"/>
    </source>
</evidence>
<dbReference type="SUPFAM" id="SSF48403">
    <property type="entry name" value="Ankyrin repeat"/>
    <property type="match status" value="1"/>
</dbReference>
<dbReference type="SMART" id="SM00248">
    <property type="entry name" value="ANK"/>
    <property type="match status" value="6"/>
</dbReference>
<dbReference type="Proteomes" id="UP000494040">
    <property type="component" value="Unassembled WGS sequence"/>
</dbReference>
<feature type="repeat" description="ANK" evidence="3">
    <location>
        <begin position="165"/>
        <end position="197"/>
    </location>
</feature>
<proteinExistence type="predicted"/>
<accession>A0A8I6R8K1</accession>
<sequence length="588" mass="65172">MLEEELRSAAARGILDDVNSLLKRGANFAPDSCGRTPLHLASAAGFADVVDLLANPENINDVDAVGRTSLQIAATGGHLEVVRILLKKGGNPNLRDELHGNTPVHEASWHGFSQTVALLVRNGAESGIKNIAGFAAIHLACQNGHNQSCRELLLAGADPDIQNNYGDTALHTSARYGHAGVARILISASCRVSDQNKNGDTALHIASAMGRRKLTTILLEAGCDKSIRNKQYETACDIATRKDLNEIIIILQSVKPQKSSKKKSKKTSETSDSDKRSRETLVGRPHDPRACGSSVRWSPYGCHYYPDPKAFPQPKLDSLPGEPLSKGEQYYLDLAGNIRKGPVGVGLTCYCTNFLRDMEARLERSNEEMKQRIRSARCHLEERVERTEGLIAEWLEEGRGRSRKKKKKKSRSQSLDLLENTTKADRKEESDKNEEKTSLFVDRNEEMAEVEETLKELSVRAEQEENKNKALDGSLSLSAINLVKASDEEKVLEQLKEAEKSPLGLKHKNVKSKFQEDRDMKWDTSSYSGIEALPYRSRVAVYNPAFSGFTDRPELDMMNSQSSYYVPDTVNKSETQEGHIEIQGSNLV</sequence>
<feature type="repeat" description="ANK" evidence="3">
    <location>
        <begin position="198"/>
        <end position="230"/>
    </location>
</feature>
<name>A0A8I6R8K1_CIMLE</name>
<dbReference type="GeneID" id="106660820"/>
<feature type="repeat" description="ANK" evidence="3">
    <location>
        <begin position="132"/>
        <end position="164"/>
    </location>
</feature>
<dbReference type="RefSeq" id="XP_014239259.1">
    <property type="nucleotide sequence ID" value="XM_014383773.2"/>
</dbReference>
<dbReference type="PANTHER" id="PTHR24171:SF8">
    <property type="entry name" value="BRCA1-ASSOCIATED RING DOMAIN PROTEIN 1"/>
    <property type="match status" value="1"/>
</dbReference>
<feature type="region of interest" description="Disordered" evidence="5">
    <location>
        <begin position="258"/>
        <end position="290"/>
    </location>
</feature>
<feature type="compositionally biased region" description="Basic and acidic residues" evidence="5">
    <location>
        <begin position="422"/>
        <end position="445"/>
    </location>
</feature>
<evidence type="ECO:0000313" key="6">
    <source>
        <dbReference type="EnsemblMetazoa" id="XP_014239259.1"/>
    </source>
</evidence>
<dbReference type="OMA" id="RIRNTRC"/>
<evidence type="ECO:0000313" key="7">
    <source>
        <dbReference type="Proteomes" id="UP000494040"/>
    </source>
</evidence>
<evidence type="ECO:0000256" key="3">
    <source>
        <dbReference type="PROSITE-ProRule" id="PRU00023"/>
    </source>
</evidence>
<dbReference type="PANTHER" id="PTHR24171">
    <property type="entry name" value="ANKYRIN REPEAT DOMAIN-CONTAINING PROTEIN 39-RELATED"/>
    <property type="match status" value="1"/>
</dbReference>
<dbReference type="InterPro" id="IPR036770">
    <property type="entry name" value="Ankyrin_rpt-contain_sf"/>
</dbReference>
<feature type="compositionally biased region" description="Basic and acidic residues" evidence="5">
    <location>
        <begin position="266"/>
        <end position="289"/>
    </location>
</feature>
<feature type="coiled-coil region" evidence="4">
    <location>
        <begin position="447"/>
        <end position="474"/>
    </location>
</feature>
<dbReference type="Pfam" id="PF00023">
    <property type="entry name" value="Ank"/>
    <property type="match status" value="1"/>
</dbReference>
<evidence type="ECO:0000256" key="2">
    <source>
        <dbReference type="ARBA" id="ARBA00023043"/>
    </source>
</evidence>
<keyword evidence="1" id="KW-0677">Repeat</keyword>
<dbReference type="EnsemblMetazoa" id="XM_014383773.2">
    <property type="protein sequence ID" value="XP_014239259.1"/>
    <property type="gene ID" value="LOC106660820"/>
</dbReference>
<feature type="repeat" description="ANK" evidence="3">
    <location>
        <begin position="99"/>
        <end position="131"/>
    </location>
</feature>
<organism evidence="6 7">
    <name type="scientific">Cimex lectularius</name>
    <name type="common">Bed bug</name>
    <name type="synonym">Acanthia lectularia</name>
    <dbReference type="NCBI Taxonomy" id="79782"/>
    <lineage>
        <taxon>Eukaryota</taxon>
        <taxon>Metazoa</taxon>
        <taxon>Ecdysozoa</taxon>
        <taxon>Arthropoda</taxon>
        <taxon>Hexapoda</taxon>
        <taxon>Insecta</taxon>
        <taxon>Pterygota</taxon>
        <taxon>Neoptera</taxon>
        <taxon>Paraneoptera</taxon>
        <taxon>Hemiptera</taxon>
        <taxon>Heteroptera</taxon>
        <taxon>Panheteroptera</taxon>
        <taxon>Cimicomorpha</taxon>
        <taxon>Cimicidae</taxon>
        <taxon>Cimex</taxon>
    </lineage>
</organism>
<evidence type="ECO:0000256" key="1">
    <source>
        <dbReference type="ARBA" id="ARBA00022737"/>
    </source>
</evidence>
<dbReference type="EnsemblMetazoa" id="XM_024228783.1">
    <property type="protein sequence ID" value="XP_024084551.1"/>
    <property type="gene ID" value="LOC106660820"/>
</dbReference>
<evidence type="ECO:0000256" key="5">
    <source>
        <dbReference type="SAM" id="MobiDB-lite"/>
    </source>
</evidence>
<dbReference type="PROSITE" id="PS50297">
    <property type="entry name" value="ANK_REP_REGION"/>
    <property type="match status" value="6"/>
</dbReference>
<dbReference type="KEGG" id="clec:106660820"/>
<dbReference type="PRINTS" id="PR01415">
    <property type="entry name" value="ANKYRIN"/>
</dbReference>
<protein>
    <recommendedName>
        <fullName evidence="8">Ankyrin repeat domain-containing protein 6</fullName>
    </recommendedName>
</protein>
<dbReference type="CTD" id="36139"/>
<feature type="repeat" description="ANK" evidence="3">
    <location>
        <begin position="33"/>
        <end position="53"/>
    </location>
</feature>
<dbReference type="PROSITE" id="PS50088">
    <property type="entry name" value="ANK_REPEAT"/>
    <property type="match status" value="6"/>
</dbReference>
<evidence type="ECO:0008006" key="8">
    <source>
        <dbReference type="Google" id="ProtNLM"/>
    </source>
</evidence>
<feature type="repeat" description="ANK" evidence="3">
    <location>
        <begin position="65"/>
        <end position="97"/>
    </location>
</feature>
<dbReference type="RefSeq" id="XP_024084551.1">
    <property type="nucleotide sequence ID" value="XM_024228783.1"/>
</dbReference>
<dbReference type="Gene3D" id="1.25.40.20">
    <property type="entry name" value="Ankyrin repeat-containing domain"/>
    <property type="match status" value="1"/>
</dbReference>
<keyword evidence="2 3" id="KW-0040">ANK repeat</keyword>
<dbReference type="Pfam" id="PF12796">
    <property type="entry name" value="Ank_2"/>
    <property type="match status" value="2"/>
</dbReference>